<keyword evidence="3 11" id="KW-0633">Potassium transport</keyword>
<keyword evidence="14" id="KW-1185">Reference proteome</keyword>
<organism evidence="13 14">
    <name type="scientific">Actinoalloteichus hymeniacidonis</name>
    <dbReference type="NCBI Taxonomy" id="340345"/>
    <lineage>
        <taxon>Bacteria</taxon>
        <taxon>Bacillati</taxon>
        <taxon>Actinomycetota</taxon>
        <taxon>Actinomycetes</taxon>
        <taxon>Pseudonocardiales</taxon>
        <taxon>Pseudonocardiaceae</taxon>
        <taxon>Actinoalloteichus</taxon>
    </lineage>
</organism>
<evidence type="ECO:0000256" key="7">
    <source>
        <dbReference type="ARBA" id="ARBA00022958"/>
    </source>
</evidence>
<keyword evidence="10 11" id="KW-0472">Membrane</keyword>
<feature type="compositionally biased region" description="Low complexity" evidence="12">
    <location>
        <begin position="89"/>
        <end position="100"/>
    </location>
</feature>
<evidence type="ECO:0000256" key="1">
    <source>
        <dbReference type="ARBA" id="ARBA00022448"/>
    </source>
</evidence>
<evidence type="ECO:0000256" key="8">
    <source>
        <dbReference type="ARBA" id="ARBA00022989"/>
    </source>
</evidence>
<dbReference type="PANTHER" id="PTHR30042:SF2">
    <property type="entry name" value="POTASSIUM-TRANSPORTING ATPASE KDPC SUBUNIT"/>
    <property type="match status" value="1"/>
</dbReference>
<evidence type="ECO:0000256" key="3">
    <source>
        <dbReference type="ARBA" id="ARBA00022538"/>
    </source>
</evidence>
<keyword evidence="7 11" id="KW-0630">Potassium</keyword>
<protein>
    <recommendedName>
        <fullName evidence="11">Potassium-transporting ATPase KdpC subunit</fullName>
    </recommendedName>
    <alternativeName>
        <fullName evidence="11">ATP phosphohydrolase [potassium-transporting] C chain</fullName>
    </alternativeName>
    <alternativeName>
        <fullName evidence="11">Potassium-binding and translocating subunit C</fullName>
    </alternativeName>
    <alternativeName>
        <fullName evidence="11">Potassium-translocating ATPase C chain</fullName>
    </alternativeName>
</protein>
<keyword evidence="8 11" id="KW-1133">Transmembrane helix</keyword>
<evidence type="ECO:0000256" key="5">
    <source>
        <dbReference type="ARBA" id="ARBA00022741"/>
    </source>
</evidence>
<name>A0AAC9HTL1_9PSEU</name>
<comment type="function">
    <text evidence="11">Part of the high-affinity ATP-driven potassium transport (or Kdp) system, which catalyzes the hydrolysis of ATP coupled with the electrogenic transport of potassium into the cytoplasm. This subunit acts as a catalytic chaperone that increases the ATP-binding affinity of the ATP-hydrolyzing subunit KdpB by the formation of a transient KdpB/KdpC/ATP ternary complex.</text>
</comment>
<keyword evidence="9 11" id="KW-0406">Ion transport</keyword>
<dbReference type="NCBIfam" id="TIGR00681">
    <property type="entry name" value="kdpC"/>
    <property type="match status" value="1"/>
</dbReference>
<evidence type="ECO:0000313" key="13">
    <source>
        <dbReference type="EMBL" id="AOS65253.1"/>
    </source>
</evidence>
<feature type="region of interest" description="Disordered" evidence="12">
    <location>
        <begin position="76"/>
        <end position="109"/>
    </location>
</feature>
<evidence type="ECO:0000256" key="11">
    <source>
        <dbReference type="HAMAP-Rule" id="MF_00276"/>
    </source>
</evidence>
<feature type="transmembrane region" description="Helical" evidence="11">
    <location>
        <begin position="18"/>
        <end position="38"/>
    </location>
</feature>
<evidence type="ECO:0000256" key="6">
    <source>
        <dbReference type="ARBA" id="ARBA00022840"/>
    </source>
</evidence>
<comment type="subcellular location">
    <subcellularLocation>
        <location evidence="11">Cell membrane</location>
        <topology evidence="11">Single-pass membrane protein</topology>
    </subcellularLocation>
</comment>
<dbReference type="PANTHER" id="PTHR30042">
    <property type="entry name" value="POTASSIUM-TRANSPORTING ATPASE C CHAIN"/>
    <property type="match status" value="1"/>
</dbReference>
<keyword evidence="4 11" id="KW-0812">Transmembrane</keyword>
<accession>A0AAC9HTL1</accession>
<keyword evidence="1 11" id="KW-0813">Transport</keyword>
<dbReference type="GO" id="GO:0005524">
    <property type="term" value="F:ATP binding"/>
    <property type="evidence" value="ECO:0007669"/>
    <property type="project" value="UniProtKB-UniRule"/>
</dbReference>
<dbReference type="HAMAP" id="MF_00276">
    <property type="entry name" value="KdpC"/>
    <property type="match status" value="1"/>
</dbReference>
<evidence type="ECO:0000313" key="14">
    <source>
        <dbReference type="Proteomes" id="UP000095210"/>
    </source>
</evidence>
<evidence type="ECO:0000256" key="12">
    <source>
        <dbReference type="SAM" id="MobiDB-lite"/>
    </source>
</evidence>
<evidence type="ECO:0000256" key="10">
    <source>
        <dbReference type="ARBA" id="ARBA00023136"/>
    </source>
</evidence>
<proteinExistence type="inferred from homology"/>
<evidence type="ECO:0000256" key="4">
    <source>
        <dbReference type="ARBA" id="ARBA00022692"/>
    </source>
</evidence>
<dbReference type="PIRSF" id="PIRSF001296">
    <property type="entry name" value="K_ATPase_KdpC"/>
    <property type="match status" value="1"/>
</dbReference>
<dbReference type="KEGG" id="ahm:TL08_22355"/>
<dbReference type="Proteomes" id="UP000095210">
    <property type="component" value="Chromosome"/>
</dbReference>
<evidence type="ECO:0000256" key="2">
    <source>
        <dbReference type="ARBA" id="ARBA00022475"/>
    </source>
</evidence>
<evidence type="ECO:0000256" key="9">
    <source>
        <dbReference type="ARBA" id="ARBA00023065"/>
    </source>
</evidence>
<dbReference type="InterPro" id="IPR003820">
    <property type="entry name" value="KdpC"/>
</dbReference>
<keyword evidence="2 11" id="KW-1003">Cell membrane</keyword>
<reference evidence="14" key="1">
    <citation type="submission" date="2016-03" db="EMBL/GenBank/DDBJ databases">
        <title>Complete genome sequence of the type strain Actinoalloteichus hymeniacidonis DSM 45092.</title>
        <authorList>
            <person name="Schaffert L."/>
            <person name="Albersmeier A."/>
            <person name="Winkler A."/>
            <person name="Kalinowski J."/>
            <person name="Zotchev S."/>
            <person name="Ruckert C."/>
        </authorList>
    </citation>
    <scope>NUCLEOTIDE SEQUENCE [LARGE SCALE GENOMIC DNA]</scope>
    <source>
        <strain evidence="14">HPA177(T) (DSM 45092(T))</strain>
    </source>
</reference>
<dbReference type="AlphaFoldDB" id="A0AAC9HTL1"/>
<keyword evidence="5 11" id="KW-0547">Nucleotide-binding</keyword>
<comment type="subunit">
    <text evidence="11">The system is composed of three essential subunits: KdpA, KdpB and KdpC.</text>
</comment>
<comment type="similarity">
    <text evidence="11">Belongs to the KdpC family.</text>
</comment>
<sequence length="214" mass="22015">MITVSTAVLRQTMAGLRLLLVMTLLTGVLYPLAVWSVARLPGLSHQAEGSVIVVDGQPVGSQHLGIDLVDPASAQDPTADRYFHHRPSAGADGPLGAGDPNQSGGSNLAADNDELTQLVHQRAAAIAAREGVSVDAVPADAVTASGSGLDPDISPAYAELQVGRVARVAGLDEQRVRDLVTAHTAGRELGVLGAPTVNVLALNLAVRDAVHEQP</sequence>
<dbReference type="EMBL" id="CP014859">
    <property type="protein sequence ID" value="AOS65253.1"/>
    <property type="molecule type" value="Genomic_DNA"/>
</dbReference>
<dbReference type="GO" id="GO:0008556">
    <property type="term" value="F:P-type potassium transmembrane transporter activity"/>
    <property type="evidence" value="ECO:0007669"/>
    <property type="project" value="InterPro"/>
</dbReference>
<keyword evidence="6 11" id="KW-0067">ATP-binding</keyword>
<dbReference type="Pfam" id="PF02669">
    <property type="entry name" value="KdpC"/>
    <property type="match status" value="1"/>
</dbReference>
<dbReference type="GO" id="GO:0005886">
    <property type="term" value="C:plasma membrane"/>
    <property type="evidence" value="ECO:0007669"/>
    <property type="project" value="UniProtKB-SubCell"/>
</dbReference>
<gene>
    <name evidence="11" type="primary">kdpC</name>
    <name evidence="13" type="ORF">TL08_22355</name>
</gene>